<organism evidence="2 3">
    <name type="scientific">Streptomyces angustmyceticus</name>
    <dbReference type="NCBI Taxonomy" id="285578"/>
    <lineage>
        <taxon>Bacteria</taxon>
        <taxon>Bacillati</taxon>
        <taxon>Actinomycetota</taxon>
        <taxon>Actinomycetes</taxon>
        <taxon>Kitasatosporales</taxon>
        <taxon>Streptomycetaceae</taxon>
        <taxon>Streptomyces</taxon>
    </lineage>
</organism>
<dbReference type="Proteomes" id="UP000325598">
    <property type="component" value="Unassembled WGS sequence"/>
</dbReference>
<reference evidence="2 3" key="1">
    <citation type="submission" date="2019-10" db="EMBL/GenBank/DDBJ databases">
        <title>Whole genome shotgun sequence of Streptomyces angustmyceticus NBRC 3934.</title>
        <authorList>
            <person name="Hosoyama A."/>
            <person name="Ichikawa N."/>
            <person name="Kimura A."/>
            <person name="Kitahashi Y."/>
            <person name="Komaki H."/>
            <person name="Uohara A."/>
        </authorList>
    </citation>
    <scope>NUCLEOTIDE SEQUENCE [LARGE SCALE GENOMIC DNA]</scope>
    <source>
        <strain evidence="2 3">NBRC 3934</strain>
    </source>
</reference>
<dbReference type="EMBL" id="BLAG01000006">
    <property type="protein sequence ID" value="GES29400.1"/>
    <property type="molecule type" value="Genomic_DNA"/>
</dbReference>
<name>A0A5J4LD41_9ACTN</name>
<accession>A0A5J4LD41</accession>
<sequence>MGCQYGKLNFGLKSHWAAITNTGDVVAGAGGFQTDVESLKAEGTNFVKLGEDFYSSVARLMDGLHALGAGPPSNGKEQAPPEKSFGQQFMSGLTTFDSKDGAPPWGDDDLGEKFGVVYEGVRDGMYESMGHLSSKLQEIGKALTSMSRNHAENEDFNDSLMKQHVKNEQAWQDPTAQDDAVVRTSWRPAQH</sequence>
<comment type="caution">
    <text evidence="2">The sequence shown here is derived from an EMBL/GenBank/DDBJ whole genome shotgun (WGS) entry which is preliminary data.</text>
</comment>
<gene>
    <name evidence="2" type="ORF">San01_18870</name>
</gene>
<protein>
    <submittedName>
        <fullName evidence="2">Uncharacterized protein</fullName>
    </submittedName>
</protein>
<proteinExistence type="predicted"/>
<evidence type="ECO:0000256" key="1">
    <source>
        <dbReference type="SAM" id="MobiDB-lite"/>
    </source>
</evidence>
<evidence type="ECO:0000313" key="2">
    <source>
        <dbReference type="EMBL" id="GES29400.1"/>
    </source>
</evidence>
<feature type="region of interest" description="Disordered" evidence="1">
    <location>
        <begin position="169"/>
        <end position="191"/>
    </location>
</feature>
<dbReference type="AlphaFoldDB" id="A0A5J4LD41"/>
<keyword evidence="3" id="KW-1185">Reference proteome</keyword>
<evidence type="ECO:0000313" key="3">
    <source>
        <dbReference type="Proteomes" id="UP000325598"/>
    </source>
</evidence>